<reference evidence="2 3" key="1">
    <citation type="submission" date="2023-03" db="EMBL/GenBank/DDBJ databases">
        <title>NovoSphingobium album sp. nov. isolated from polycyclic aromatic hydrocarbons- and heavy-metal polluted soil.</title>
        <authorList>
            <person name="Liu Z."/>
            <person name="Wang K."/>
        </authorList>
    </citation>
    <scope>NUCLEOTIDE SEQUENCE [LARGE SCALE GENOMIC DNA]</scope>
    <source>
        <strain evidence="2 3">H3SJ31-1</strain>
    </source>
</reference>
<evidence type="ECO:0000313" key="2">
    <source>
        <dbReference type="EMBL" id="MDE8650465.1"/>
    </source>
</evidence>
<evidence type="ECO:0000259" key="1">
    <source>
        <dbReference type="Pfam" id="PF04230"/>
    </source>
</evidence>
<comment type="caution">
    <text evidence="2">The sequence shown here is derived from an EMBL/GenBank/DDBJ whole genome shotgun (WGS) entry which is preliminary data.</text>
</comment>
<feature type="domain" description="Polysaccharide pyruvyl transferase" evidence="1">
    <location>
        <begin position="61"/>
        <end position="184"/>
    </location>
</feature>
<organism evidence="2 3">
    <name type="scientific">Novosphingobium album</name>
    <name type="common">ex Liu et al. 2023</name>
    <dbReference type="NCBI Taxonomy" id="3031130"/>
    <lineage>
        <taxon>Bacteria</taxon>
        <taxon>Pseudomonadati</taxon>
        <taxon>Pseudomonadota</taxon>
        <taxon>Alphaproteobacteria</taxon>
        <taxon>Sphingomonadales</taxon>
        <taxon>Sphingomonadaceae</taxon>
        <taxon>Novosphingobium</taxon>
    </lineage>
</organism>
<keyword evidence="3" id="KW-1185">Reference proteome</keyword>
<dbReference type="EMBL" id="JARESE010000001">
    <property type="protein sequence ID" value="MDE8650465.1"/>
    <property type="molecule type" value="Genomic_DNA"/>
</dbReference>
<proteinExistence type="predicted"/>
<name>A0ABT5WKA2_9SPHN</name>
<accession>A0ABT5WKA2</accession>
<dbReference type="RefSeq" id="WP_275226545.1">
    <property type="nucleotide sequence ID" value="NZ_JARESE010000001.1"/>
</dbReference>
<evidence type="ECO:0000313" key="3">
    <source>
        <dbReference type="Proteomes" id="UP001216253"/>
    </source>
</evidence>
<dbReference type="InterPro" id="IPR007345">
    <property type="entry name" value="Polysacch_pyruvyl_Trfase"/>
</dbReference>
<dbReference type="Proteomes" id="UP001216253">
    <property type="component" value="Unassembled WGS sequence"/>
</dbReference>
<sequence>MTTFTLGYHKSAIGNVGDDLNPWLIERMLPDLRFGESGSVLLCIGSILVSEKWDGFDRKLVLGTGARSKARVPALDESWDIRFVRGPRSVEALGAGEAISDPALLLARYVRPSPNRKGIGIVPYFRTNHALWRVIAAQLGARLISPRMPVEPFLEALNSCERVFCEAMHGSIFADALRIPWRPVTFRNVRNEGETHHFKWSDWVGSVELDFDPVVQPIDRMKDWPQAGLWGKASTGWNWLQCSRELAGRLKRELREDAFQRSADSVFEDRIERMAAVFRQVNEEFR</sequence>
<protein>
    <recommendedName>
        <fullName evidence="1">Polysaccharide pyruvyl transferase domain-containing protein</fullName>
    </recommendedName>
</protein>
<dbReference type="Pfam" id="PF04230">
    <property type="entry name" value="PS_pyruv_trans"/>
    <property type="match status" value="1"/>
</dbReference>
<gene>
    <name evidence="2" type="ORF">PYV00_01875</name>
</gene>